<comment type="caution">
    <text evidence="1">The sequence shown here is derived from an EMBL/GenBank/DDBJ whole genome shotgun (WGS) entry which is preliminary data.</text>
</comment>
<reference evidence="1 2" key="1">
    <citation type="journal article" date="2022" name="Hortic Res">
        <title>A haplotype resolved chromosomal level avocado genome allows analysis of novel avocado genes.</title>
        <authorList>
            <person name="Nath O."/>
            <person name="Fletcher S.J."/>
            <person name="Hayward A."/>
            <person name="Shaw L.M."/>
            <person name="Masouleh A.K."/>
            <person name="Furtado A."/>
            <person name="Henry R.J."/>
            <person name="Mitter N."/>
        </authorList>
    </citation>
    <scope>NUCLEOTIDE SEQUENCE [LARGE SCALE GENOMIC DNA]</scope>
    <source>
        <strain evidence="2">cv. Hass</strain>
    </source>
</reference>
<keyword evidence="2" id="KW-1185">Reference proteome</keyword>
<name>A0ACC2LDF5_PERAE</name>
<evidence type="ECO:0000313" key="1">
    <source>
        <dbReference type="EMBL" id="KAJ8631485.1"/>
    </source>
</evidence>
<sequence>MLVFAALQRMGADSEVRVVESEELSSASDPAKPIYIRYGQQDKMMLSMLPPPPHVVELSNCQQPHSFSSQTNTIQNKLNKAALIVPFLFFNVFCVLVFKSLVWSTQ</sequence>
<protein>
    <submittedName>
        <fullName evidence="1">Uncharacterized protein</fullName>
    </submittedName>
</protein>
<proteinExistence type="predicted"/>
<dbReference type="Proteomes" id="UP001234297">
    <property type="component" value="Chromosome 7"/>
</dbReference>
<gene>
    <name evidence="1" type="ORF">MRB53_024808</name>
</gene>
<dbReference type="EMBL" id="CM056815">
    <property type="protein sequence ID" value="KAJ8631485.1"/>
    <property type="molecule type" value="Genomic_DNA"/>
</dbReference>
<evidence type="ECO:0000313" key="2">
    <source>
        <dbReference type="Proteomes" id="UP001234297"/>
    </source>
</evidence>
<accession>A0ACC2LDF5</accession>
<organism evidence="1 2">
    <name type="scientific">Persea americana</name>
    <name type="common">Avocado</name>
    <dbReference type="NCBI Taxonomy" id="3435"/>
    <lineage>
        <taxon>Eukaryota</taxon>
        <taxon>Viridiplantae</taxon>
        <taxon>Streptophyta</taxon>
        <taxon>Embryophyta</taxon>
        <taxon>Tracheophyta</taxon>
        <taxon>Spermatophyta</taxon>
        <taxon>Magnoliopsida</taxon>
        <taxon>Magnoliidae</taxon>
        <taxon>Laurales</taxon>
        <taxon>Lauraceae</taxon>
        <taxon>Persea</taxon>
    </lineage>
</organism>